<feature type="region of interest" description="Disordered" evidence="6">
    <location>
        <begin position="1"/>
        <end position="54"/>
    </location>
</feature>
<dbReference type="InterPro" id="IPR002020">
    <property type="entry name" value="Citrate_synthase"/>
</dbReference>
<dbReference type="GO" id="GO:0046912">
    <property type="term" value="F:acyltransferase activity, acyl groups converted into alkyl on transfer"/>
    <property type="evidence" value="ECO:0007669"/>
    <property type="project" value="InterPro"/>
</dbReference>
<dbReference type="OrthoDB" id="435022at2759"/>
<comment type="similarity">
    <text evidence="2 5">Belongs to the citrate synthase family.</text>
</comment>
<dbReference type="InterPro" id="IPR016143">
    <property type="entry name" value="Citrate_synth-like_sm_a-sub"/>
</dbReference>
<dbReference type="InterPro" id="IPR036969">
    <property type="entry name" value="Citrate_synthase_sf"/>
</dbReference>
<protein>
    <recommendedName>
        <fullName evidence="5">Citrate synthase</fullName>
    </recommendedName>
</protein>
<dbReference type="PhylomeDB" id="A0A0G4ELV5"/>
<dbReference type="NCBIfam" id="NF004126">
    <property type="entry name" value="PRK05614.1"/>
    <property type="match status" value="1"/>
</dbReference>
<dbReference type="Gene3D" id="2.20.28.60">
    <property type="match status" value="1"/>
</dbReference>
<evidence type="ECO:0000256" key="6">
    <source>
        <dbReference type="SAM" id="MobiDB-lite"/>
    </source>
</evidence>
<dbReference type="UniPathway" id="UPA00223">
    <property type="reaction ID" value="UER00717"/>
</dbReference>
<evidence type="ECO:0000256" key="3">
    <source>
        <dbReference type="ARBA" id="ARBA00022532"/>
    </source>
</evidence>
<proteinExistence type="inferred from homology"/>
<dbReference type="FunFam" id="1.10.230.10:FF:000002">
    <property type="entry name" value="Citrate synthase"/>
    <property type="match status" value="1"/>
</dbReference>
<sequence>MRENEANGNTTPVHSNQKHKEIAELTKASLPPPQPLPSKGSDEGGEEMATLTLPDGRTHKLRVLKPTCGNQTFIDIRDLLSATNAATFDPGYSSSASCCSAITYIDGDKGTCLYRGYPVHELVEKSHFEEVAYLLMYGEVPAENVRLMFEKQLKSEMLVHERLKNFFTEFLTGAHPMAMLATVVAALSSFFVDPMDLNDAEERELAIIRLIAKMPTIVGMCYKTAVGEPFNYPRMHMSFAENLLYMMFARPLEEYTVDPLHAKIVDAFLILHADHEQNASTSTVRTAGSSRANPYACVAAGITALWGRAHGGANEAVIKMLKEIGDVSGVPDFVQKVKDKKVRLMGFGHRIYKNYDPRAIAMRGLCRQLFEAGTQRDPLFDLAMALEEVALSDDYFVKRKLYPNVDFYSGIVLRAIGIPQEMFTVMFALGRTVGWLSHWKEMIQEQQMKICRPRQLYVGPTERAYISPAEISAERLRAPSPPPRSEPQSEESVSIARQPSDIPRHRTKVVIEAPSIESEYINEFMPTETEMSKHFDFHKVQAMVVKRLSSDRRSTRGEPLGSPFPFIRQSESEWDDHHFNPDDPAPQTPTSRERLDSLSMLSSGSAGG</sequence>
<feature type="region of interest" description="Disordered" evidence="6">
    <location>
        <begin position="549"/>
        <end position="608"/>
    </location>
</feature>
<accession>A0A0G4ELV5</accession>
<gene>
    <name evidence="7" type="ORF">Vbra_20518</name>
</gene>
<dbReference type="STRING" id="1169540.A0A0G4ELV5"/>
<dbReference type="GO" id="GO:0006099">
    <property type="term" value="P:tricarboxylic acid cycle"/>
    <property type="evidence" value="ECO:0007669"/>
    <property type="project" value="UniProtKB-UniPathway"/>
</dbReference>
<dbReference type="OMA" id="SGVMAHW"/>
<keyword evidence="4 5" id="KW-0808">Transferase</keyword>
<evidence type="ECO:0000256" key="2">
    <source>
        <dbReference type="ARBA" id="ARBA00010566"/>
    </source>
</evidence>
<dbReference type="PANTHER" id="PTHR42871">
    <property type="entry name" value="CITRATE SYNTHASE"/>
    <property type="match status" value="1"/>
</dbReference>
<dbReference type="InterPro" id="IPR016142">
    <property type="entry name" value="Citrate_synth-like_lrg_a-sub"/>
</dbReference>
<dbReference type="Gene3D" id="1.10.230.10">
    <property type="entry name" value="Cytochrome P450-Terp, domain 2"/>
    <property type="match status" value="1"/>
</dbReference>
<dbReference type="InterPro" id="IPR019810">
    <property type="entry name" value="Citrate_synthase_AS"/>
</dbReference>
<reference evidence="7 8" key="1">
    <citation type="submission" date="2014-11" db="EMBL/GenBank/DDBJ databases">
        <authorList>
            <person name="Zhu J."/>
            <person name="Qi W."/>
            <person name="Song R."/>
        </authorList>
    </citation>
    <scope>NUCLEOTIDE SEQUENCE [LARGE SCALE GENOMIC DNA]</scope>
</reference>
<dbReference type="SUPFAM" id="SSF48256">
    <property type="entry name" value="Citrate synthase"/>
    <property type="match status" value="1"/>
</dbReference>
<dbReference type="InParanoid" id="A0A0G4ELV5"/>
<dbReference type="NCBIfam" id="TIGR01798">
    <property type="entry name" value="cit_synth_I"/>
    <property type="match status" value="1"/>
</dbReference>
<feature type="compositionally biased region" description="Polar residues" evidence="6">
    <location>
        <begin position="1"/>
        <end position="15"/>
    </location>
</feature>
<dbReference type="Pfam" id="PF00285">
    <property type="entry name" value="Citrate_synt"/>
    <property type="match status" value="1"/>
</dbReference>
<dbReference type="PROSITE" id="PS00480">
    <property type="entry name" value="CITRATE_SYNTHASE"/>
    <property type="match status" value="1"/>
</dbReference>
<feature type="region of interest" description="Disordered" evidence="6">
    <location>
        <begin position="470"/>
        <end position="508"/>
    </location>
</feature>
<evidence type="ECO:0000256" key="4">
    <source>
        <dbReference type="ARBA" id="ARBA00022679"/>
    </source>
</evidence>
<keyword evidence="8" id="KW-1185">Reference proteome</keyword>
<dbReference type="PANTHER" id="PTHR42871:SF1">
    <property type="entry name" value="CITRATE SYNTHASE"/>
    <property type="match status" value="1"/>
</dbReference>
<dbReference type="AlphaFoldDB" id="A0A0G4ELV5"/>
<dbReference type="Gene3D" id="1.10.580.10">
    <property type="entry name" value="Citrate Synthase, domain 1"/>
    <property type="match status" value="1"/>
</dbReference>
<feature type="compositionally biased region" description="Low complexity" evidence="6">
    <location>
        <begin position="597"/>
        <end position="608"/>
    </location>
</feature>
<dbReference type="InterPro" id="IPR010953">
    <property type="entry name" value="Citrate_synthase_typ-I"/>
</dbReference>
<dbReference type="GO" id="GO:0005737">
    <property type="term" value="C:cytoplasm"/>
    <property type="evidence" value="ECO:0007669"/>
    <property type="project" value="InterPro"/>
</dbReference>
<evidence type="ECO:0000256" key="1">
    <source>
        <dbReference type="ARBA" id="ARBA00004751"/>
    </source>
</evidence>
<evidence type="ECO:0000256" key="5">
    <source>
        <dbReference type="RuleBase" id="RU000441"/>
    </source>
</evidence>
<dbReference type="VEuPathDB" id="CryptoDB:Vbra_20518"/>
<dbReference type="PRINTS" id="PR00143">
    <property type="entry name" value="CITRTSNTHASE"/>
</dbReference>
<keyword evidence="3" id="KW-0816">Tricarboxylic acid cycle</keyword>
<evidence type="ECO:0000313" key="8">
    <source>
        <dbReference type="Proteomes" id="UP000041254"/>
    </source>
</evidence>
<comment type="pathway">
    <text evidence="1">Carbohydrate metabolism; tricarboxylic acid cycle; isocitrate from oxaloacetate: step 1/2.</text>
</comment>
<evidence type="ECO:0000313" key="7">
    <source>
        <dbReference type="EMBL" id="CEL98102.1"/>
    </source>
</evidence>
<dbReference type="EMBL" id="CDMY01000262">
    <property type="protein sequence ID" value="CEL98102.1"/>
    <property type="molecule type" value="Genomic_DNA"/>
</dbReference>
<name>A0A0G4ELV5_VITBC</name>
<organism evidence="7 8">
    <name type="scientific">Vitrella brassicaformis (strain CCMP3155)</name>
    <dbReference type="NCBI Taxonomy" id="1169540"/>
    <lineage>
        <taxon>Eukaryota</taxon>
        <taxon>Sar</taxon>
        <taxon>Alveolata</taxon>
        <taxon>Colpodellida</taxon>
        <taxon>Vitrellaceae</taxon>
        <taxon>Vitrella</taxon>
    </lineage>
</organism>
<dbReference type="Proteomes" id="UP000041254">
    <property type="component" value="Unassembled WGS sequence"/>
</dbReference>